<reference evidence="1 2" key="1">
    <citation type="journal article" date="2021" name="Sci. Rep.">
        <title>The distribution of antibiotic resistance genes in chicken gut microbiota commensals.</title>
        <authorList>
            <person name="Juricova H."/>
            <person name="Matiasovicova J."/>
            <person name="Kubasova T."/>
            <person name="Cejkova D."/>
            <person name="Rychlik I."/>
        </authorList>
    </citation>
    <scope>NUCLEOTIDE SEQUENCE [LARGE SCALE GENOMIC DNA]</scope>
    <source>
        <strain evidence="1 2">An772</strain>
    </source>
</reference>
<name>A0ABS2E3Z6_9BACT</name>
<evidence type="ECO:0000313" key="1">
    <source>
        <dbReference type="EMBL" id="MBM6736356.1"/>
    </source>
</evidence>
<evidence type="ECO:0000313" key="2">
    <source>
        <dbReference type="Proteomes" id="UP000766986"/>
    </source>
</evidence>
<dbReference type="RefSeq" id="WP_205096518.1">
    <property type="nucleotide sequence ID" value="NZ_JACLYZ010000055.1"/>
</dbReference>
<accession>A0ABS2E3Z6</accession>
<dbReference type="EMBL" id="JACLYZ010000055">
    <property type="protein sequence ID" value="MBM6736356.1"/>
    <property type="molecule type" value="Genomic_DNA"/>
</dbReference>
<organism evidence="1 2">
    <name type="scientific">Mediterranea massiliensis</name>
    <dbReference type="NCBI Taxonomy" id="1841865"/>
    <lineage>
        <taxon>Bacteria</taxon>
        <taxon>Pseudomonadati</taxon>
        <taxon>Bacteroidota</taxon>
        <taxon>Bacteroidia</taxon>
        <taxon>Bacteroidales</taxon>
        <taxon>Bacteroidaceae</taxon>
        <taxon>Mediterranea</taxon>
    </lineage>
</organism>
<proteinExistence type="predicted"/>
<gene>
    <name evidence="1" type="ORF">H7U35_14240</name>
</gene>
<dbReference type="Proteomes" id="UP000766986">
    <property type="component" value="Unassembled WGS sequence"/>
</dbReference>
<keyword evidence="2" id="KW-1185">Reference proteome</keyword>
<protein>
    <submittedName>
        <fullName evidence="1">Uncharacterized protein</fullName>
    </submittedName>
</protein>
<comment type="caution">
    <text evidence="1">The sequence shown here is derived from an EMBL/GenBank/DDBJ whole genome shotgun (WGS) entry which is preliminary data.</text>
</comment>
<sequence>MGLFSKIFGGAKELTKISNGVANVTNMLDEYESDPDLTYLYVSAWITRVAVIDVVEANEFPSHYTLYAPIHGNQTKMTIMEAYGLTITRVVSKALERSSRIHDYVQDILDKKEAFYEIDRQLPEEQKRIFR</sequence>